<evidence type="ECO:0000259" key="9">
    <source>
        <dbReference type="Pfam" id="PF20114"/>
    </source>
</evidence>
<dbReference type="SUPFAM" id="SSF56672">
    <property type="entry name" value="DNA/RNA polymerases"/>
    <property type="match status" value="1"/>
</dbReference>
<dbReference type="GO" id="GO:0003887">
    <property type="term" value="F:DNA-directed DNA polymerase activity"/>
    <property type="evidence" value="ECO:0007669"/>
    <property type="project" value="UniProtKB-EC"/>
</dbReference>
<comment type="function">
    <text evidence="5">Poorly processive, error-prone DNA polymerase involved in untargeted mutagenesis. Copies undamaged DNA at stalled replication forks, which arise in vivo from mismatched or misaligned primer ends. These misaligned primers can be extended by PolIV. Exhibits no 3'-5' exonuclease (proofreading) activity. May be involved in translesional synthesis, in conjunction with the beta clamp from PolIII.</text>
</comment>
<feature type="domain" description="UmuC" evidence="7">
    <location>
        <begin position="27"/>
        <end position="151"/>
    </location>
</feature>
<reference evidence="11" key="1">
    <citation type="submission" date="2018-08" db="EMBL/GenBank/DDBJ databases">
        <authorList>
            <person name="Rodrigo-Torres L."/>
            <person name="Arahal R. D."/>
            <person name="Lucena T."/>
        </authorList>
    </citation>
    <scope>NUCLEOTIDE SEQUENCE [LARGE SCALE GENOMIC DNA]</scope>
    <source>
        <strain evidence="11">CECT 7235</strain>
    </source>
</reference>
<proteinExistence type="inferred from homology"/>
<dbReference type="Pfam" id="PF11799">
    <property type="entry name" value="IMS_C"/>
    <property type="match status" value="1"/>
</dbReference>
<dbReference type="Proteomes" id="UP000272908">
    <property type="component" value="Unassembled WGS sequence"/>
</dbReference>
<evidence type="ECO:0000259" key="8">
    <source>
        <dbReference type="Pfam" id="PF11799"/>
    </source>
</evidence>
<dbReference type="AlphaFoldDB" id="A0A3B0MST2"/>
<comment type="catalytic activity">
    <reaction evidence="6">
        <text>DNA(n) + a 2'-deoxyribonucleoside 5'-triphosphate = DNA(n+1) + diphosphate</text>
        <dbReference type="Rhea" id="RHEA:22508"/>
        <dbReference type="Rhea" id="RHEA-COMP:17339"/>
        <dbReference type="Rhea" id="RHEA-COMP:17340"/>
        <dbReference type="ChEBI" id="CHEBI:33019"/>
        <dbReference type="ChEBI" id="CHEBI:61560"/>
        <dbReference type="ChEBI" id="CHEBI:173112"/>
        <dbReference type="EC" id="2.7.7.7"/>
    </reaction>
</comment>
<organism evidence="10 11">
    <name type="scientific">Roseinatronobacter ekhonensis</name>
    <dbReference type="NCBI Taxonomy" id="254356"/>
    <lineage>
        <taxon>Bacteria</taxon>
        <taxon>Pseudomonadati</taxon>
        <taxon>Pseudomonadota</taxon>
        <taxon>Alphaproteobacteria</taxon>
        <taxon>Rhodobacterales</taxon>
        <taxon>Paracoccaceae</taxon>
        <taxon>Roseinatronobacter</taxon>
    </lineage>
</organism>
<evidence type="ECO:0000256" key="1">
    <source>
        <dbReference type="ARBA" id="ARBA00010945"/>
    </source>
</evidence>
<dbReference type="OrthoDB" id="9788640at2"/>
<dbReference type="GO" id="GO:0003684">
    <property type="term" value="F:damaged DNA binding"/>
    <property type="evidence" value="ECO:0007669"/>
    <property type="project" value="InterPro"/>
</dbReference>
<keyword evidence="11" id="KW-1185">Reference proteome</keyword>
<dbReference type="Gene3D" id="3.40.1170.60">
    <property type="match status" value="1"/>
</dbReference>
<dbReference type="Pfam" id="PF20114">
    <property type="entry name" value="DUF6504"/>
    <property type="match status" value="1"/>
</dbReference>
<dbReference type="EMBL" id="UIHC01000005">
    <property type="protein sequence ID" value="SUZ31016.1"/>
    <property type="molecule type" value="Genomic_DNA"/>
</dbReference>
<evidence type="ECO:0000256" key="5">
    <source>
        <dbReference type="ARBA" id="ARBA00025589"/>
    </source>
</evidence>
<keyword evidence="10" id="KW-0808">Transferase</keyword>
<accession>A0A3B0MST2</accession>
<dbReference type="GO" id="GO:0006281">
    <property type="term" value="P:DNA repair"/>
    <property type="evidence" value="ECO:0007669"/>
    <property type="project" value="InterPro"/>
</dbReference>
<dbReference type="InterPro" id="IPR043128">
    <property type="entry name" value="Rev_trsase/Diguanyl_cyclase"/>
</dbReference>
<dbReference type="EC" id="2.7.7.7" evidence="3"/>
<comment type="similarity">
    <text evidence="1">Belongs to the DNA polymerase type-Y family.</text>
</comment>
<dbReference type="CDD" id="cd03468">
    <property type="entry name" value="PolY_like"/>
    <property type="match status" value="1"/>
</dbReference>
<evidence type="ECO:0000313" key="10">
    <source>
        <dbReference type="EMBL" id="SUZ31016.1"/>
    </source>
</evidence>
<feature type="domain" description="DUF6504" evidence="9">
    <location>
        <begin position="411"/>
        <end position="473"/>
    </location>
</feature>
<dbReference type="RefSeq" id="WP_121093313.1">
    <property type="nucleotide sequence ID" value="NZ_UIHC01000005.1"/>
</dbReference>
<evidence type="ECO:0000256" key="6">
    <source>
        <dbReference type="ARBA" id="ARBA00049244"/>
    </source>
</evidence>
<keyword evidence="4" id="KW-0227">DNA damage</keyword>
<dbReference type="PANTHER" id="PTHR35369">
    <property type="entry name" value="BLR3025 PROTEIN-RELATED"/>
    <property type="match status" value="1"/>
</dbReference>
<dbReference type="InterPro" id="IPR050356">
    <property type="entry name" value="SulA_CellDiv_inhibitor"/>
</dbReference>
<evidence type="ECO:0000256" key="4">
    <source>
        <dbReference type="ARBA" id="ARBA00022763"/>
    </source>
</evidence>
<dbReference type="Gene3D" id="3.30.70.270">
    <property type="match status" value="1"/>
</dbReference>
<gene>
    <name evidence="10" type="primary">dinB_1</name>
    <name evidence="10" type="ORF">ROE7235_00748</name>
</gene>
<dbReference type="Pfam" id="PF00817">
    <property type="entry name" value="IMS"/>
    <property type="match status" value="1"/>
</dbReference>
<dbReference type="PANTHER" id="PTHR35369:SF2">
    <property type="entry name" value="BLR3025 PROTEIN"/>
    <property type="match status" value="1"/>
</dbReference>
<evidence type="ECO:0000259" key="7">
    <source>
        <dbReference type="Pfam" id="PF00817"/>
    </source>
</evidence>
<evidence type="ECO:0000256" key="3">
    <source>
        <dbReference type="ARBA" id="ARBA00012417"/>
    </source>
</evidence>
<evidence type="ECO:0000256" key="2">
    <source>
        <dbReference type="ARBA" id="ARBA00011245"/>
    </source>
</evidence>
<dbReference type="InterPro" id="IPR045443">
    <property type="entry name" value="DUF6504"/>
</dbReference>
<sequence length="492" mass="53819">MPTQRRIIVIWLPRLQSDLALRRLALDAPFAMIERQRGAERLVCLNMQAEALGLARGMGLADARALCPDLLTRPADTHRTAQAQESLRRWALRYCPWAACDGADGLALDISGAAHLLGGEDALLDDLLARLARMGFTARAGLADTRGAAWAMAHVGPGGIVPPGGARAALGPLPLAALRLPTKTLAALERLGLRHVRDLAQMPRAPLARRFGAEMLQRLDQAMGDLPEPVAPPPPAPVFAVRMSLPDPIGLLGDLHAGLTRLLERLCQHLHRSELGARRLVLDLSRVDGHSVRLEIRLARPMRDADGIAPLFDRALDGVDAGYGIDGMRLSAPETAPLPLQQVTTGGARAQDDLADLLSRLSNRLGFEHVQRLLPADSHIPEKAFTVAAAAYSDAAADWPRPRAPRPLTLFAPEPIAGSGRAVPRRFKWRGQTWQVVAATGPERITPEWWLDDPNWRSGLRDYWRVQTDRGARLWLFHTPQRDGWCVQGEFA</sequence>
<evidence type="ECO:0000313" key="11">
    <source>
        <dbReference type="Proteomes" id="UP000272908"/>
    </source>
</evidence>
<protein>
    <recommendedName>
        <fullName evidence="3">DNA-directed DNA polymerase</fullName>
        <ecNumber evidence="3">2.7.7.7</ecNumber>
    </recommendedName>
</protein>
<dbReference type="InterPro" id="IPR017961">
    <property type="entry name" value="DNA_pol_Y-fam_little_finger"/>
</dbReference>
<keyword evidence="10" id="KW-0548">Nucleotidyltransferase</keyword>
<dbReference type="InterPro" id="IPR043502">
    <property type="entry name" value="DNA/RNA_pol_sf"/>
</dbReference>
<dbReference type="InterPro" id="IPR001126">
    <property type="entry name" value="UmuC"/>
</dbReference>
<feature type="domain" description="DNA polymerase Y-family little finger" evidence="8">
    <location>
        <begin position="242"/>
        <end position="328"/>
    </location>
</feature>
<name>A0A3B0MST2_9RHOB</name>
<comment type="subunit">
    <text evidence="2">Monomer.</text>
</comment>